<sequence>MNAREMASDNRVNNALCDIVIFNQPYAVEPFPFSQANQELISMFIGLLVLITVRKHRGIMLSCGEIGSYYILKLGG</sequence>
<protein>
    <submittedName>
        <fullName evidence="1">Uncharacterized protein</fullName>
    </submittedName>
</protein>
<gene>
    <name evidence="1" type="ORF">CCAM_LOCUS2145</name>
</gene>
<dbReference type="Proteomes" id="UP000595140">
    <property type="component" value="Unassembled WGS sequence"/>
</dbReference>
<proteinExistence type="predicted"/>
<dbReference type="AlphaFoldDB" id="A0A484KBR8"/>
<reference evidence="1 2" key="1">
    <citation type="submission" date="2018-04" db="EMBL/GenBank/DDBJ databases">
        <authorList>
            <person name="Vogel A."/>
        </authorList>
    </citation>
    <scope>NUCLEOTIDE SEQUENCE [LARGE SCALE GENOMIC DNA]</scope>
</reference>
<evidence type="ECO:0000313" key="1">
    <source>
        <dbReference type="EMBL" id="VFQ60369.1"/>
    </source>
</evidence>
<name>A0A484KBR8_9ASTE</name>
<accession>A0A484KBR8</accession>
<keyword evidence="2" id="KW-1185">Reference proteome</keyword>
<organism evidence="1 2">
    <name type="scientific">Cuscuta campestris</name>
    <dbReference type="NCBI Taxonomy" id="132261"/>
    <lineage>
        <taxon>Eukaryota</taxon>
        <taxon>Viridiplantae</taxon>
        <taxon>Streptophyta</taxon>
        <taxon>Embryophyta</taxon>
        <taxon>Tracheophyta</taxon>
        <taxon>Spermatophyta</taxon>
        <taxon>Magnoliopsida</taxon>
        <taxon>eudicotyledons</taxon>
        <taxon>Gunneridae</taxon>
        <taxon>Pentapetalae</taxon>
        <taxon>asterids</taxon>
        <taxon>lamiids</taxon>
        <taxon>Solanales</taxon>
        <taxon>Convolvulaceae</taxon>
        <taxon>Cuscuteae</taxon>
        <taxon>Cuscuta</taxon>
        <taxon>Cuscuta subgen. Grammica</taxon>
        <taxon>Cuscuta sect. Cleistogrammica</taxon>
    </lineage>
</organism>
<evidence type="ECO:0000313" key="2">
    <source>
        <dbReference type="Proteomes" id="UP000595140"/>
    </source>
</evidence>
<dbReference type="EMBL" id="OOIL02000115">
    <property type="protein sequence ID" value="VFQ60369.1"/>
    <property type="molecule type" value="Genomic_DNA"/>
</dbReference>